<evidence type="ECO:0000313" key="4">
    <source>
        <dbReference type="EMBL" id="MFA0792697.1"/>
    </source>
</evidence>
<feature type="domain" description="Transposase zinc-binding" evidence="3">
    <location>
        <begin position="12"/>
        <end position="96"/>
    </location>
</feature>
<sequence length="402" mass="46438">MHNRVLQNIFSTYSGYLSKTAQPLKNLKAISSIQECRTKAMGSSYYRCKQNHVTEQHHSCRHRSCPLCSGRKQLQWVDQQRRKLFDTEHFHVVFTIPHEYLPLWQYNEEKLTDILFLSSKETLFELMASKDYHGVTPGMLMALHTWGRQLTLHPHIHCLITAGGLTLRENWKETGEYLLPVRVVKSLYRGKFQALLLEQYRAGLLKLPPSWSIGQFDILFKACYRKEWSVRIQERYEHGQGVLLYFSRYIKGGPLKPKQILNVDHKGLEFRYFDHRDQRRKQLRLKPKEFLRRVLQHIPPIGKHMIRGYGLYAGCNKKKHDLCSNLVGLMKDQPLPSGLQIQDLVVECGQCHEPTKLSSRVWSKAKKGISFIKGAARPDSAGGNVQHGDEPDTAGMGLFSSA</sequence>
<proteinExistence type="predicted"/>
<organism evidence="4 5">
    <name type="scientific">Microbulbifer echini</name>
    <dbReference type="NCBI Taxonomy" id="1529067"/>
    <lineage>
        <taxon>Bacteria</taxon>
        <taxon>Pseudomonadati</taxon>
        <taxon>Pseudomonadota</taxon>
        <taxon>Gammaproteobacteria</taxon>
        <taxon>Cellvibrionales</taxon>
        <taxon>Microbulbiferaceae</taxon>
        <taxon>Microbulbifer</taxon>
    </lineage>
</organism>
<dbReference type="EMBL" id="JBGMEL010000049">
    <property type="protein sequence ID" value="MFA0792697.1"/>
    <property type="molecule type" value="Genomic_DNA"/>
</dbReference>
<dbReference type="Pfam" id="PF04986">
    <property type="entry name" value="Y2_Tnp"/>
    <property type="match status" value="1"/>
</dbReference>
<dbReference type="InterPro" id="IPR007069">
    <property type="entry name" value="Transposase_32"/>
</dbReference>
<feature type="region of interest" description="Disordered" evidence="1">
    <location>
        <begin position="375"/>
        <end position="402"/>
    </location>
</feature>
<comment type="caution">
    <text evidence="4">The sequence shown here is derived from an EMBL/GenBank/DDBJ whole genome shotgun (WGS) entry which is preliminary data.</text>
</comment>
<evidence type="ECO:0000313" key="5">
    <source>
        <dbReference type="Proteomes" id="UP001569414"/>
    </source>
</evidence>
<evidence type="ECO:0000259" key="2">
    <source>
        <dbReference type="Pfam" id="PF04986"/>
    </source>
</evidence>
<reference evidence="4 5" key="1">
    <citation type="submission" date="2024-08" db="EMBL/GenBank/DDBJ databases">
        <authorList>
            <person name="Ishaq N."/>
        </authorList>
    </citation>
    <scope>NUCLEOTIDE SEQUENCE [LARGE SCALE GENOMIC DNA]</scope>
    <source>
        <strain evidence="4 5">JCM 30400</strain>
    </source>
</reference>
<dbReference type="InterPro" id="IPR026889">
    <property type="entry name" value="Zn_Tnp"/>
</dbReference>
<dbReference type="Pfam" id="PF14319">
    <property type="entry name" value="Zn_Tnp_IS91"/>
    <property type="match status" value="1"/>
</dbReference>
<gene>
    <name evidence="4" type="ORF">ACCI51_19390</name>
</gene>
<evidence type="ECO:0000256" key="1">
    <source>
        <dbReference type="SAM" id="MobiDB-lite"/>
    </source>
</evidence>
<dbReference type="PANTHER" id="PTHR37023">
    <property type="entry name" value="TRANSPOSASE"/>
    <property type="match status" value="1"/>
</dbReference>
<evidence type="ECO:0000259" key="3">
    <source>
        <dbReference type="Pfam" id="PF14319"/>
    </source>
</evidence>
<name>A0ABV4NTG3_9GAMM</name>
<dbReference type="PANTHER" id="PTHR37023:SF1">
    <property type="entry name" value="ISSOD25 TRANSPOSASE TNPA_ISSOD25"/>
    <property type="match status" value="1"/>
</dbReference>
<keyword evidence="5" id="KW-1185">Reference proteome</keyword>
<feature type="domain" description="Transposase IS801/IS1294" evidence="2">
    <location>
        <begin position="138"/>
        <end position="318"/>
    </location>
</feature>
<protein>
    <submittedName>
        <fullName evidence="4">Transposase</fullName>
    </submittedName>
</protein>
<dbReference type="RefSeq" id="WP_371845078.1">
    <property type="nucleotide sequence ID" value="NZ_JBGMEL010000049.1"/>
</dbReference>
<dbReference type="Proteomes" id="UP001569414">
    <property type="component" value="Unassembled WGS sequence"/>
</dbReference>
<accession>A0ABV4NTG3</accession>